<dbReference type="NCBIfam" id="TIGR02607">
    <property type="entry name" value="antidote_HigA"/>
    <property type="match status" value="1"/>
</dbReference>
<dbReference type="Pfam" id="PF01381">
    <property type="entry name" value="HTH_3"/>
    <property type="match status" value="1"/>
</dbReference>
<feature type="domain" description="HTH cro/C1-type" evidence="2">
    <location>
        <begin position="21"/>
        <end position="68"/>
    </location>
</feature>
<comment type="caution">
    <text evidence="3">The sequence shown here is derived from an EMBL/GenBank/DDBJ whole genome shotgun (WGS) entry which is preliminary data.</text>
</comment>
<dbReference type="InterPro" id="IPR010982">
    <property type="entry name" value="Lambda_DNA-bd_dom_sf"/>
</dbReference>
<dbReference type="InterPro" id="IPR001387">
    <property type="entry name" value="Cro/C1-type_HTH"/>
</dbReference>
<dbReference type="GO" id="GO:0003677">
    <property type="term" value="F:DNA binding"/>
    <property type="evidence" value="ECO:0007669"/>
    <property type="project" value="UniProtKB-KW"/>
</dbReference>
<dbReference type="PANTHER" id="PTHR36924:SF1">
    <property type="entry name" value="ANTITOXIN HIGA-1"/>
    <property type="match status" value="1"/>
</dbReference>
<dbReference type="EMBL" id="JACQRX010000250">
    <property type="protein sequence ID" value="MBI4251937.1"/>
    <property type="molecule type" value="Genomic_DNA"/>
</dbReference>
<dbReference type="Proteomes" id="UP000752292">
    <property type="component" value="Unassembled WGS sequence"/>
</dbReference>
<keyword evidence="1" id="KW-0238">DNA-binding</keyword>
<name>A0A932ZTQ4_UNCTE</name>
<evidence type="ECO:0000259" key="2">
    <source>
        <dbReference type="PROSITE" id="PS50943"/>
    </source>
</evidence>
<dbReference type="SMART" id="SM00530">
    <property type="entry name" value="HTH_XRE"/>
    <property type="match status" value="1"/>
</dbReference>
<dbReference type="CDD" id="cd00093">
    <property type="entry name" value="HTH_XRE"/>
    <property type="match status" value="1"/>
</dbReference>
<evidence type="ECO:0000256" key="1">
    <source>
        <dbReference type="ARBA" id="ARBA00023125"/>
    </source>
</evidence>
<protein>
    <submittedName>
        <fullName evidence="3">HigA family addiction module antidote protein</fullName>
    </submittedName>
</protein>
<organism evidence="3 4">
    <name type="scientific">Tectimicrobiota bacterium</name>
    <dbReference type="NCBI Taxonomy" id="2528274"/>
    <lineage>
        <taxon>Bacteria</taxon>
        <taxon>Pseudomonadati</taxon>
        <taxon>Nitrospinota/Tectimicrobiota group</taxon>
        <taxon>Candidatus Tectimicrobiota</taxon>
    </lineage>
</organism>
<dbReference type="PROSITE" id="PS50943">
    <property type="entry name" value="HTH_CROC1"/>
    <property type="match status" value="1"/>
</dbReference>
<sequence length="94" mass="10445">MPMYNPPHPGGFVRRECLEPLGLTVTEGAKVLGVTRQALNNLVNGKAGISPEMAIRLSKAFGSSPEVWLGMQMDYGLWHARQRARKIKVRRMVA</sequence>
<dbReference type="AlphaFoldDB" id="A0A932ZTQ4"/>
<dbReference type="PANTHER" id="PTHR36924">
    <property type="entry name" value="ANTITOXIN HIGA-1"/>
    <property type="match status" value="1"/>
</dbReference>
<evidence type="ECO:0000313" key="3">
    <source>
        <dbReference type="EMBL" id="MBI4251937.1"/>
    </source>
</evidence>
<dbReference type="Gene3D" id="1.10.260.40">
    <property type="entry name" value="lambda repressor-like DNA-binding domains"/>
    <property type="match status" value="1"/>
</dbReference>
<dbReference type="SUPFAM" id="SSF47413">
    <property type="entry name" value="lambda repressor-like DNA-binding domains"/>
    <property type="match status" value="1"/>
</dbReference>
<proteinExistence type="predicted"/>
<dbReference type="InterPro" id="IPR013430">
    <property type="entry name" value="Toxin_antidote_HigA"/>
</dbReference>
<evidence type="ECO:0000313" key="4">
    <source>
        <dbReference type="Proteomes" id="UP000752292"/>
    </source>
</evidence>
<reference evidence="3" key="1">
    <citation type="submission" date="2020-07" db="EMBL/GenBank/DDBJ databases">
        <title>Huge and variable diversity of episymbiotic CPR bacteria and DPANN archaea in groundwater ecosystems.</title>
        <authorList>
            <person name="He C.Y."/>
            <person name="Keren R."/>
            <person name="Whittaker M."/>
            <person name="Farag I.F."/>
            <person name="Doudna J."/>
            <person name="Cate J.H.D."/>
            <person name="Banfield J.F."/>
        </authorList>
    </citation>
    <scope>NUCLEOTIDE SEQUENCE</scope>
    <source>
        <strain evidence="3">NC_groundwater_1370_Ag_S-0.2um_69_93</strain>
    </source>
</reference>
<gene>
    <name evidence="3" type="ORF">HY618_05705</name>
</gene>
<accession>A0A932ZTQ4</accession>